<keyword evidence="16" id="KW-0325">Glycoprotein</keyword>
<evidence type="ECO:0000259" key="21">
    <source>
        <dbReference type="Pfam" id="PF02516"/>
    </source>
</evidence>
<keyword evidence="24" id="KW-1185">Reference proteome</keyword>
<feature type="transmembrane region" description="Helical" evidence="20">
    <location>
        <begin position="20"/>
        <end position="42"/>
    </location>
</feature>
<feature type="transmembrane region" description="Helical" evidence="20">
    <location>
        <begin position="240"/>
        <end position="265"/>
    </location>
</feature>
<keyword evidence="15 20" id="KW-0472">Membrane</keyword>
<feature type="transmembrane region" description="Helical" evidence="20">
    <location>
        <begin position="173"/>
        <end position="199"/>
    </location>
</feature>
<keyword evidence="17" id="KW-0464">Manganese</keyword>
<evidence type="ECO:0000256" key="1">
    <source>
        <dbReference type="ARBA" id="ARBA00001936"/>
    </source>
</evidence>
<evidence type="ECO:0000256" key="10">
    <source>
        <dbReference type="ARBA" id="ARBA00022692"/>
    </source>
</evidence>
<proteinExistence type="inferred from homology"/>
<evidence type="ECO:0000313" key="24">
    <source>
        <dbReference type="Proteomes" id="UP000824120"/>
    </source>
</evidence>
<dbReference type="InterPro" id="IPR003674">
    <property type="entry name" value="Oligo_trans_STT3"/>
</dbReference>
<feature type="transmembrane region" description="Helical" evidence="20">
    <location>
        <begin position="143"/>
        <end position="161"/>
    </location>
</feature>
<feature type="transmembrane region" description="Helical" evidence="20">
    <location>
        <begin position="118"/>
        <end position="137"/>
    </location>
</feature>
<evidence type="ECO:0000256" key="11">
    <source>
        <dbReference type="ARBA" id="ARBA00022723"/>
    </source>
</evidence>
<feature type="transmembrane region" description="Helical" evidence="20">
    <location>
        <begin position="508"/>
        <end position="532"/>
    </location>
</feature>
<keyword evidence="14 20" id="KW-1133">Transmembrane helix</keyword>
<feature type="region of interest" description="Disordered" evidence="19">
    <location>
        <begin position="451"/>
        <end position="489"/>
    </location>
</feature>
<evidence type="ECO:0000256" key="20">
    <source>
        <dbReference type="SAM" id="Phobius"/>
    </source>
</evidence>
<keyword evidence="12" id="KW-0256">Endoplasmic reticulum</keyword>
<feature type="region of interest" description="Disordered" evidence="19">
    <location>
        <begin position="741"/>
        <end position="772"/>
    </location>
</feature>
<feature type="domain" description="Oligosaccharyl transferase STT3 N-terminal" evidence="21">
    <location>
        <begin position="20"/>
        <end position="423"/>
    </location>
</feature>
<evidence type="ECO:0000259" key="22">
    <source>
        <dbReference type="Pfam" id="PF21436"/>
    </source>
</evidence>
<dbReference type="GO" id="GO:0046872">
    <property type="term" value="F:metal ion binding"/>
    <property type="evidence" value="ECO:0007669"/>
    <property type="project" value="UniProtKB-KW"/>
</dbReference>
<dbReference type="Proteomes" id="UP000824120">
    <property type="component" value="Chromosome 12"/>
</dbReference>
<dbReference type="InterPro" id="IPR048307">
    <property type="entry name" value="STT3_N"/>
</dbReference>
<comment type="caution">
    <text evidence="23">The sequence shown here is derived from an EMBL/GenBank/DDBJ whole genome shotgun (WGS) entry which is preliminary data.</text>
</comment>
<evidence type="ECO:0000256" key="7">
    <source>
        <dbReference type="ARBA" id="ARBA00012605"/>
    </source>
</evidence>
<evidence type="ECO:0000256" key="5">
    <source>
        <dbReference type="ARBA" id="ARBA00010810"/>
    </source>
</evidence>
<keyword evidence="8" id="KW-0328">Glycosyltransferase</keyword>
<evidence type="ECO:0000313" key="23">
    <source>
        <dbReference type="EMBL" id="KAG5569689.1"/>
    </source>
</evidence>
<comment type="cofactor">
    <cofactor evidence="1">
        <name>Mn(2+)</name>
        <dbReference type="ChEBI" id="CHEBI:29035"/>
    </cofactor>
</comment>
<evidence type="ECO:0000256" key="17">
    <source>
        <dbReference type="ARBA" id="ARBA00023211"/>
    </source>
</evidence>
<dbReference type="OrthoDB" id="10261066at2759"/>
<dbReference type="GO" id="GO:0005789">
    <property type="term" value="C:endoplasmic reticulum membrane"/>
    <property type="evidence" value="ECO:0007669"/>
    <property type="project" value="UniProtKB-SubCell"/>
</dbReference>
<evidence type="ECO:0000256" key="13">
    <source>
        <dbReference type="ARBA" id="ARBA00022842"/>
    </source>
</evidence>
<keyword evidence="13" id="KW-0460">Magnesium</keyword>
<organism evidence="23 24">
    <name type="scientific">Solanum commersonii</name>
    <name type="common">Commerson's wild potato</name>
    <name type="synonym">Commerson's nightshade</name>
    <dbReference type="NCBI Taxonomy" id="4109"/>
    <lineage>
        <taxon>Eukaryota</taxon>
        <taxon>Viridiplantae</taxon>
        <taxon>Streptophyta</taxon>
        <taxon>Embryophyta</taxon>
        <taxon>Tracheophyta</taxon>
        <taxon>Spermatophyta</taxon>
        <taxon>Magnoliopsida</taxon>
        <taxon>eudicotyledons</taxon>
        <taxon>Gunneridae</taxon>
        <taxon>Pentapetalae</taxon>
        <taxon>asterids</taxon>
        <taxon>lamiids</taxon>
        <taxon>Solanales</taxon>
        <taxon>Solanaceae</taxon>
        <taxon>Solanoideae</taxon>
        <taxon>Solaneae</taxon>
        <taxon>Solanum</taxon>
    </lineage>
</organism>
<keyword evidence="9" id="KW-0808">Transferase</keyword>
<comment type="catalytic activity">
    <reaction evidence="18">
        <text>a di-trans,poly-cis-dolichyl diphosphooligosaccharide + L-asparaginyl-[protein] = N(4)-(oligosaccharide-(1-&gt;4)-N-acetyl-beta-D-glucosaminyl-(1-&gt;4)-N-acetyl-beta-D-glucosaminyl)-L-asparaginyl-[protein] + a di-trans,poly-cis-dolichyl diphosphate + H(+)</text>
        <dbReference type="Rhea" id="RHEA:22980"/>
        <dbReference type="Rhea" id="RHEA-COMP:12804"/>
        <dbReference type="Rhea" id="RHEA-COMP:12805"/>
        <dbReference type="Rhea" id="RHEA-COMP:19506"/>
        <dbReference type="Rhea" id="RHEA-COMP:19509"/>
        <dbReference type="ChEBI" id="CHEBI:15378"/>
        <dbReference type="ChEBI" id="CHEBI:50347"/>
        <dbReference type="ChEBI" id="CHEBI:57497"/>
        <dbReference type="ChEBI" id="CHEBI:57570"/>
        <dbReference type="ChEBI" id="CHEBI:132529"/>
        <dbReference type="EC" id="2.4.99.18"/>
    </reaction>
</comment>
<dbReference type="EMBL" id="JACXVP010000012">
    <property type="protein sequence ID" value="KAG5569689.1"/>
    <property type="molecule type" value="Genomic_DNA"/>
</dbReference>
<evidence type="ECO:0000256" key="4">
    <source>
        <dbReference type="ARBA" id="ARBA00004922"/>
    </source>
</evidence>
<feature type="transmembrane region" description="Helical" evidence="20">
    <location>
        <begin position="366"/>
        <end position="386"/>
    </location>
</feature>
<feature type="transmembrane region" description="Helical" evidence="20">
    <location>
        <begin position="301"/>
        <end position="325"/>
    </location>
</feature>
<feature type="transmembrane region" description="Helical" evidence="20">
    <location>
        <begin position="393"/>
        <end position="410"/>
    </location>
</feature>
<comment type="pathway">
    <text evidence="4">Protein modification; protein glycosylation.</text>
</comment>
<dbReference type="PANTHER" id="PTHR13872">
    <property type="entry name" value="DOLICHYL-DIPHOSPHOOLIGOSACCHARIDE--PROTEIN GLYCOSYLTRANSFERASE SUBUNIT"/>
    <property type="match status" value="1"/>
</dbReference>
<feature type="compositionally biased region" description="Basic residues" evidence="19">
    <location>
        <begin position="741"/>
        <end position="753"/>
    </location>
</feature>
<keyword evidence="10 20" id="KW-0812">Transmembrane</keyword>
<evidence type="ECO:0000256" key="9">
    <source>
        <dbReference type="ARBA" id="ARBA00022679"/>
    </source>
</evidence>
<comment type="cofactor">
    <cofactor evidence="2">
        <name>Mg(2+)</name>
        <dbReference type="ChEBI" id="CHEBI:18420"/>
    </cofactor>
</comment>
<dbReference type="AlphaFoldDB" id="A0A9J5W2P9"/>
<dbReference type="FunFam" id="3.40.50.12610:FF:000002">
    <property type="entry name" value="dolichyl-diphosphooligosaccharide--protein glycosyltransferase subunit STT3A"/>
    <property type="match status" value="1"/>
</dbReference>
<dbReference type="Gene3D" id="3.40.50.12610">
    <property type="match status" value="1"/>
</dbReference>
<evidence type="ECO:0000256" key="14">
    <source>
        <dbReference type="ARBA" id="ARBA00022989"/>
    </source>
</evidence>
<evidence type="ECO:0000256" key="12">
    <source>
        <dbReference type="ARBA" id="ARBA00022824"/>
    </source>
</evidence>
<accession>A0A9J5W2P9</accession>
<dbReference type="InterPro" id="IPR048999">
    <property type="entry name" value="STT3-PglB_core"/>
</dbReference>
<feature type="domain" description="STT3/PglB/AglB core" evidence="22">
    <location>
        <begin position="570"/>
        <end position="629"/>
    </location>
</feature>
<dbReference type="Pfam" id="PF21436">
    <property type="entry name" value="STT3-PglB_core"/>
    <property type="match status" value="1"/>
</dbReference>
<dbReference type="Pfam" id="PF02516">
    <property type="entry name" value="STT3"/>
    <property type="match status" value="1"/>
</dbReference>
<sequence length="772" mass="85675">MAASSDTVTPSSLRLAFGNVFSLFILILIGVLAFSIRIFSVIKYESVIHEFDPYFNYRVTQFLTKNGIYDFWNWFDDRTWYPLGRVIGGTVYPGLTLTAGTLWWILNSLNIPLSVETVCVFTAPTFSAFAAWATYLLTKEVKGAGAGLTAAALLAMVPSYISRSVAGSYDNEAVAIFALIFTFYLYIKTLNTGSLFYATLNALSYFYMVCSWGGYTFIINLIPMHALLCIVTGRYSSRLYIAYAPLVILGTLLAALVPVVGFNAVMTSEHFASFLVFLILNVVGLVYYIKGMLTPKMFKVAVTLVVSAGLIVCCAVVAVLVALVASSPTKGWSGRSLSLLDPTYASKYIPIIASVSEHQPPTWPSYFMDINVLAFLVPAGIIACFLPLTDASSFVILYLVTSVYFSGVMVRLMLVLAPAACIMSGIALSSAFGVFTRSIKFASIGKQADAGDNGDGVTQNDVVKPGRNEELPKEKASRKKKKEKENVEKAPIATKKSEKRLLMLPMEASVVAILLLMLLGAFYVVHCVWAAAEAYSAPSIVLTSQSHDGLHVFDDFREAYAWLSHNTDVDDKVASWWDYGYQTTAMANRTVIVDNNTWNNTHIATVGTAMSSPEKAAWEIFNSLDVKYVLVVFGGLVGYPSDDINKFLWMVRIGGGVFPHIKEPDYLRDGQYRIDSMATPTMLNSLMYKLSYYRFVETDGKGYDRVRRTEIGKKHFKLTHFEEVFTTHHWMVRLYKLKPPKNRIRGKTKKSKSKATSTSSKRSATQKKNPWQ</sequence>
<evidence type="ECO:0000256" key="3">
    <source>
        <dbReference type="ARBA" id="ARBA00004477"/>
    </source>
</evidence>
<feature type="compositionally biased region" description="Low complexity" evidence="19">
    <location>
        <begin position="754"/>
        <end position="772"/>
    </location>
</feature>
<gene>
    <name evidence="23" type="ORF">H5410_059455</name>
</gene>
<comment type="similarity">
    <text evidence="5">Belongs to the STT3 family.</text>
</comment>
<dbReference type="GO" id="GO:0004579">
    <property type="term" value="F:dolichyl-diphosphooligosaccharide-protein glycotransferase activity"/>
    <property type="evidence" value="ECO:0007669"/>
    <property type="project" value="UniProtKB-EC"/>
</dbReference>
<protein>
    <recommendedName>
        <fullName evidence="7">dolichyl-diphosphooligosaccharide--protein glycotransferase</fullName>
        <ecNumber evidence="7">2.4.99.18</ecNumber>
    </recommendedName>
</protein>
<evidence type="ECO:0000256" key="19">
    <source>
        <dbReference type="SAM" id="MobiDB-lite"/>
    </source>
</evidence>
<dbReference type="EC" id="2.4.99.18" evidence="7"/>
<name>A0A9J5W2P9_SOLCO</name>
<evidence type="ECO:0000256" key="8">
    <source>
        <dbReference type="ARBA" id="ARBA00022676"/>
    </source>
</evidence>
<comment type="subcellular location">
    <subcellularLocation>
        <location evidence="3">Endoplasmic reticulum membrane</location>
        <topology evidence="3">Multi-pass membrane protein</topology>
    </subcellularLocation>
</comment>
<keyword evidence="11" id="KW-0479">Metal-binding</keyword>
<feature type="compositionally biased region" description="Basic and acidic residues" evidence="19">
    <location>
        <begin position="464"/>
        <end position="475"/>
    </location>
</feature>
<evidence type="ECO:0000256" key="16">
    <source>
        <dbReference type="ARBA" id="ARBA00023180"/>
    </source>
</evidence>
<feature type="transmembrane region" description="Helical" evidence="20">
    <location>
        <begin position="271"/>
        <end position="289"/>
    </location>
</feature>
<feature type="transmembrane region" description="Helical" evidence="20">
    <location>
        <begin position="86"/>
        <end position="106"/>
    </location>
</feature>
<evidence type="ECO:0000256" key="2">
    <source>
        <dbReference type="ARBA" id="ARBA00001946"/>
    </source>
</evidence>
<feature type="transmembrane region" description="Helical" evidence="20">
    <location>
        <begin position="205"/>
        <end position="228"/>
    </location>
</feature>
<comment type="subunit">
    <text evidence="6">Component of the oligosaccharyltransferase (OST) complex.</text>
</comment>
<reference evidence="23 24" key="1">
    <citation type="submission" date="2020-09" db="EMBL/GenBank/DDBJ databases">
        <title>De no assembly of potato wild relative species, Solanum commersonii.</title>
        <authorList>
            <person name="Cho K."/>
        </authorList>
    </citation>
    <scope>NUCLEOTIDE SEQUENCE [LARGE SCALE GENOMIC DNA]</scope>
    <source>
        <strain evidence="23">LZ3.2</strain>
        <tissue evidence="23">Leaf</tissue>
    </source>
</reference>
<evidence type="ECO:0000256" key="6">
    <source>
        <dbReference type="ARBA" id="ARBA00011157"/>
    </source>
</evidence>
<dbReference type="PANTHER" id="PTHR13872:SF48">
    <property type="entry name" value="DOLICHYL-DIPHOSPHOOLIGOSACCHARIDE--PROTEIN GLYCOSYLTRANSFERASE SUBUNIT STT3A"/>
    <property type="match status" value="1"/>
</dbReference>
<evidence type="ECO:0000256" key="18">
    <source>
        <dbReference type="ARBA" id="ARBA00048829"/>
    </source>
</evidence>
<feature type="transmembrane region" description="Helical" evidence="20">
    <location>
        <begin position="416"/>
        <end position="436"/>
    </location>
</feature>
<evidence type="ECO:0000256" key="15">
    <source>
        <dbReference type="ARBA" id="ARBA00023136"/>
    </source>
</evidence>